<name>A0AAW0DW46_9AGAR</name>
<evidence type="ECO:0000313" key="2">
    <source>
        <dbReference type="EMBL" id="KAK7055894.1"/>
    </source>
</evidence>
<gene>
    <name evidence="2" type="ORF">R3P38DRAFT_3253854</name>
</gene>
<feature type="chain" id="PRO_5043665018" evidence="1">
    <location>
        <begin position="26"/>
        <end position="200"/>
    </location>
</feature>
<dbReference type="EMBL" id="JAWWNJ010000005">
    <property type="protein sequence ID" value="KAK7055894.1"/>
    <property type="molecule type" value="Genomic_DNA"/>
</dbReference>
<keyword evidence="1" id="KW-0732">Signal</keyword>
<protein>
    <submittedName>
        <fullName evidence="2">Uncharacterized protein</fullName>
    </submittedName>
</protein>
<comment type="caution">
    <text evidence="2">The sequence shown here is derived from an EMBL/GenBank/DDBJ whole genome shotgun (WGS) entry which is preliminary data.</text>
</comment>
<dbReference type="AlphaFoldDB" id="A0AAW0DW46"/>
<accession>A0AAW0DW46</accession>
<sequence length="200" mass="19946">MRSFAFATLSLAVAAFAAPIVNVDAEVAADLVLRDDLVPLPAIIDQVMSQLAPVTGALSSIVAANATQEVIQPLTDEITSILTGAVSQISNLAGQPVSDILATADGVLDATGVAQILAPVFTTVSGAAQNVLNLVENGPVGDIVVPLLNDALAALDPVLTTVAPLVNGLLAALAPILGPVVNTLNGLGLGPVVQLLGSIL</sequence>
<organism evidence="2 3">
    <name type="scientific">Favolaschia claudopus</name>
    <dbReference type="NCBI Taxonomy" id="2862362"/>
    <lineage>
        <taxon>Eukaryota</taxon>
        <taxon>Fungi</taxon>
        <taxon>Dikarya</taxon>
        <taxon>Basidiomycota</taxon>
        <taxon>Agaricomycotina</taxon>
        <taxon>Agaricomycetes</taxon>
        <taxon>Agaricomycetidae</taxon>
        <taxon>Agaricales</taxon>
        <taxon>Marasmiineae</taxon>
        <taxon>Mycenaceae</taxon>
        <taxon>Favolaschia</taxon>
    </lineage>
</organism>
<evidence type="ECO:0000313" key="3">
    <source>
        <dbReference type="Proteomes" id="UP001362999"/>
    </source>
</evidence>
<feature type="signal peptide" evidence="1">
    <location>
        <begin position="1"/>
        <end position="25"/>
    </location>
</feature>
<evidence type="ECO:0000256" key="1">
    <source>
        <dbReference type="SAM" id="SignalP"/>
    </source>
</evidence>
<keyword evidence="3" id="KW-1185">Reference proteome</keyword>
<proteinExistence type="predicted"/>
<dbReference type="Proteomes" id="UP001362999">
    <property type="component" value="Unassembled WGS sequence"/>
</dbReference>
<reference evidence="2 3" key="1">
    <citation type="journal article" date="2024" name="J Genomics">
        <title>Draft genome sequencing and assembly of Favolaschia claudopus CIRM-BRFM 2984 isolated from oak limbs.</title>
        <authorList>
            <person name="Navarro D."/>
            <person name="Drula E."/>
            <person name="Chaduli D."/>
            <person name="Cazenave R."/>
            <person name="Ahrendt S."/>
            <person name="Wang J."/>
            <person name="Lipzen A."/>
            <person name="Daum C."/>
            <person name="Barry K."/>
            <person name="Grigoriev I.V."/>
            <person name="Favel A."/>
            <person name="Rosso M.N."/>
            <person name="Martin F."/>
        </authorList>
    </citation>
    <scope>NUCLEOTIDE SEQUENCE [LARGE SCALE GENOMIC DNA]</scope>
    <source>
        <strain evidence="2 3">CIRM-BRFM 2984</strain>
    </source>
</reference>